<reference evidence="2 3" key="1">
    <citation type="journal article" date="2018" name="Mol. Biol. Evol.">
        <title>Broad Genomic Sampling Reveals a Smut Pathogenic Ancestry of the Fungal Clade Ustilaginomycotina.</title>
        <authorList>
            <person name="Kijpornyongpan T."/>
            <person name="Mondo S.J."/>
            <person name="Barry K."/>
            <person name="Sandor L."/>
            <person name="Lee J."/>
            <person name="Lipzen A."/>
            <person name="Pangilinan J."/>
            <person name="LaButti K."/>
            <person name="Hainaut M."/>
            <person name="Henrissat B."/>
            <person name="Grigoriev I.V."/>
            <person name="Spatafora J.W."/>
            <person name="Aime M.C."/>
        </authorList>
    </citation>
    <scope>NUCLEOTIDE SEQUENCE [LARGE SCALE GENOMIC DNA]</scope>
    <source>
        <strain evidence="2 3">MCA 4186</strain>
    </source>
</reference>
<dbReference type="AlphaFoldDB" id="A0A316Z7J0"/>
<keyword evidence="3" id="KW-1185">Reference proteome</keyword>
<feature type="region of interest" description="Disordered" evidence="1">
    <location>
        <begin position="1"/>
        <end position="31"/>
    </location>
</feature>
<gene>
    <name evidence="2" type="ORF">FA09DRAFT_95143</name>
</gene>
<dbReference type="EMBL" id="KZ819300">
    <property type="protein sequence ID" value="PWN96195.1"/>
    <property type="molecule type" value="Genomic_DNA"/>
</dbReference>
<dbReference type="GeneID" id="37273457"/>
<organism evidence="2 3">
    <name type="scientific">Tilletiopsis washingtonensis</name>
    <dbReference type="NCBI Taxonomy" id="58919"/>
    <lineage>
        <taxon>Eukaryota</taxon>
        <taxon>Fungi</taxon>
        <taxon>Dikarya</taxon>
        <taxon>Basidiomycota</taxon>
        <taxon>Ustilaginomycotina</taxon>
        <taxon>Exobasidiomycetes</taxon>
        <taxon>Entylomatales</taxon>
        <taxon>Entylomatales incertae sedis</taxon>
        <taxon>Tilletiopsis</taxon>
    </lineage>
</organism>
<proteinExistence type="predicted"/>
<dbReference type="RefSeq" id="XP_025596474.1">
    <property type="nucleotide sequence ID" value="XM_025745913.1"/>
</dbReference>
<accession>A0A316Z7J0</accession>
<evidence type="ECO:0000313" key="2">
    <source>
        <dbReference type="EMBL" id="PWN96195.1"/>
    </source>
</evidence>
<feature type="compositionally biased region" description="Basic residues" evidence="1">
    <location>
        <begin position="112"/>
        <end position="135"/>
    </location>
</feature>
<feature type="compositionally biased region" description="Polar residues" evidence="1">
    <location>
        <begin position="22"/>
        <end position="31"/>
    </location>
</feature>
<sequence length="151" mass="16905">MASLMLLPSRHSRAPRRAPSAGAQSQAFTSQPMRMRRQILHDRRATLAVCPSPSPAPGIRAGLPATAHTRAADAQTDANREPLGAPAVMDDIFSASKPRSLKRALSRQARPSVRRHTTLAKRRHARRRFAHHKQQHRTECHRKGWVHASWT</sequence>
<feature type="region of interest" description="Disordered" evidence="1">
    <location>
        <begin position="51"/>
        <end position="151"/>
    </location>
</feature>
<protein>
    <submittedName>
        <fullName evidence="2">Uncharacterized protein</fullName>
    </submittedName>
</protein>
<evidence type="ECO:0000313" key="3">
    <source>
        <dbReference type="Proteomes" id="UP000245946"/>
    </source>
</evidence>
<name>A0A316Z7J0_9BASI</name>
<dbReference type="Proteomes" id="UP000245946">
    <property type="component" value="Unassembled WGS sequence"/>
</dbReference>
<evidence type="ECO:0000256" key="1">
    <source>
        <dbReference type="SAM" id="MobiDB-lite"/>
    </source>
</evidence>